<name>A0AAV4E136_9GAST</name>
<dbReference type="Proteomes" id="UP000735302">
    <property type="component" value="Unassembled WGS sequence"/>
</dbReference>
<reference evidence="1 2" key="1">
    <citation type="journal article" date="2021" name="Elife">
        <title>Chloroplast acquisition without the gene transfer in kleptoplastic sea slugs, Plakobranchus ocellatus.</title>
        <authorList>
            <person name="Maeda T."/>
            <person name="Takahashi S."/>
            <person name="Yoshida T."/>
            <person name="Shimamura S."/>
            <person name="Takaki Y."/>
            <person name="Nagai Y."/>
            <person name="Toyoda A."/>
            <person name="Suzuki Y."/>
            <person name="Arimoto A."/>
            <person name="Ishii H."/>
            <person name="Satoh N."/>
            <person name="Nishiyama T."/>
            <person name="Hasebe M."/>
            <person name="Maruyama T."/>
            <person name="Minagawa J."/>
            <person name="Obokata J."/>
            <person name="Shigenobu S."/>
        </authorList>
    </citation>
    <scope>NUCLEOTIDE SEQUENCE [LARGE SCALE GENOMIC DNA]</scope>
</reference>
<organism evidence="1 2">
    <name type="scientific">Plakobranchus ocellatus</name>
    <dbReference type="NCBI Taxonomy" id="259542"/>
    <lineage>
        <taxon>Eukaryota</taxon>
        <taxon>Metazoa</taxon>
        <taxon>Spiralia</taxon>
        <taxon>Lophotrochozoa</taxon>
        <taxon>Mollusca</taxon>
        <taxon>Gastropoda</taxon>
        <taxon>Heterobranchia</taxon>
        <taxon>Euthyneura</taxon>
        <taxon>Panpulmonata</taxon>
        <taxon>Sacoglossa</taxon>
        <taxon>Placobranchoidea</taxon>
        <taxon>Plakobranchidae</taxon>
        <taxon>Plakobranchus</taxon>
    </lineage>
</organism>
<gene>
    <name evidence="1" type="ORF">PoB_007677300</name>
</gene>
<keyword evidence="2" id="KW-1185">Reference proteome</keyword>
<dbReference type="PROSITE" id="PS51257">
    <property type="entry name" value="PROKAR_LIPOPROTEIN"/>
    <property type="match status" value="1"/>
</dbReference>
<evidence type="ECO:0000313" key="2">
    <source>
        <dbReference type="Proteomes" id="UP000735302"/>
    </source>
</evidence>
<accession>A0AAV4E136</accession>
<evidence type="ECO:0008006" key="3">
    <source>
        <dbReference type="Google" id="ProtNLM"/>
    </source>
</evidence>
<proteinExistence type="predicted"/>
<comment type="caution">
    <text evidence="1">The sequence shown here is derived from an EMBL/GenBank/DDBJ whole genome shotgun (WGS) entry which is preliminary data.</text>
</comment>
<protein>
    <recommendedName>
        <fullName evidence="3">PiggyBac transposable element-derived protein domain-containing protein</fullName>
    </recommendedName>
</protein>
<evidence type="ECO:0000313" key="1">
    <source>
        <dbReference type="EMBL" id="GFO50268.1"/>
    </source>
</evidence>
<sequence length="121" mass="13636">MKLWWNGGGPSLSACIIQTSFVFDLCDRSSVYCCKLDFYTGKRKISSGDATFDIERLIALYLERGRALYFDNFNTSPILFMSLSCLTQRRIPSGLTRGLLIKAMDKNDFGSSSSTQQSFQD</sequence>
<dbReference type="AlphaFoldDB" id="A0AAV4E136"/>
<dbReference type="EMBL" id="BLXT01008590">
    <property type="protein sequence ID" value="GFO50268.1"/>
    <property type="molecule type" value="Genomic_DNA"/>
</dbReference>